<dbReference type="GO" id="GO:0016491">
    <property type="term" value="F:oxidoreductase activity"/>
    <property type="evidence" value="ECO:0007669"/>
    <property type="project" value="UniProtKB-KW"/>
</dbReference>
<protein>
    <submittedName>
        <fullName evidence="4">Coenzyme F420:L-glutamate ligase</fullName>
        <ecNumber evidence="4">6.3.2.31</ecNumber>
        <ecNumber evidence="4">6.3.2.34</ecNumber>
    </submittedName>
</protein>
<keyword evidence="4" id="KW-0436">Ligase</keyword>
<dbReference type="GO" id="GO:0052618">
    <property type="term" value="F:coenzyme F420-0:L-glutamate ligase activity"/>
    <property type="evidence" value="ECO:0007669"/>
    <property type="project" value="UniProtKB-EC"/>
</dbReference>
<organism evidence="4 5">
    <name type="scientific">Acidithrix ferrooxidans</name>
    <dbReference type="NCBI Taxonomy" id="1280514"/>
    <lineage>
        <taxon>Bacteria</taxon>
        <taxon>Bacillati</taxon>
        <taxon>Actinomycetota</taxon>
        <taxon>Acidimicrobiia</taxon>
        <taxon>Acidimicrobiales</taxon>
        <taxon>Acidimicrobiaceae</taxon>
        <taxon>Acidithrix</taxon>
    </lineage>
</organism>
<dbReference type="RefSeq" id="WP_052604520.1">
    <property type="nucleotide sequence ID" value="NZ_JXYS01000018.1"/>
</dbReference>
<dbReference type="InterPro" id="IPR029479">
    <property type="entry name" value="Nitroreductase"/>
</dbReference>
<dbReference type="CDD" id="cd02062">
    <property type="entry name" value="Nitro_FMN_reductase"/>
    <property type="match status" value="1"/>
</dbReference>
<comment type="caution">
    <text evidence="4">The sequence shown here is derived from an EMBL/GenBank/DDBJ whole genome shotgun (WGS) entry which is preliminary data.</text>
</comment>
<dbReference type="EC" id="6.3.2.31" evidence="4"/>
<evidence type="ECO:0000256" key="2">
    <source>
        <dbReference type="ARBA" id="ARBA00023002"/>
    </source>
</evidence>
<accession>A0A0D8HKI6</accession>
<evidence type="ECO:0000256" key="1">
    <source>
        <dbReference type="ARBA" id="ARBA00007118"/>
    </source>
</evidence>
<dbReference type="AlphaFoldDB" id="A0A0D8HKI6"/>
<evidence type="ECO:0000259" key="3">
    <source>
        <dbReference type="Pfam" id="PF00881"/>
    </source>
</evidence>
<name>A0A0D8HKI6_9ACTN</name>
<gene>
    <name evidence="4" type="primary">fbiB2</name>
    <name evidence="4" type="ORF">AXFE_07570</name>
</gene>
<dbReference type="EMBL" id="JXYS01000018">
    <property type="protein sequence ID" value="KJF18369.1"/>
    <property type="molecule type" value="Genomic_DNA"/>
</dbReference>
<reference evidence="4 5" key="1">
    <citation type="submission" date="2015-01" db="EMBL/GenBank/DDBJ databases">
        <title>Draft genome of the acidophilic iron oxidizer Acidithrix ferrooxidans strain Py-F3.</title>
        <authorList>
            <person name="Poehlein A."/>
            <person name="Eisen S."/>
            <person name="Schloemann M."/>
            <person name="Johnson B.D."/>
            <person name="Daniel R."/>
            <person name="Muehling M."/>
        </authorList>
    </citation>
    <scope>NUCLEOTIDE SEQUENCE [LARGE SCALE GENOMIC DNA]</scope>
    <source>
        <strain evidence="4 5">Py-F3</strain>
    </source>
</reference>
<evidence type="ECO:0000313" key="4">
    <source>
        <dbReference type="EMBL" id="KJF18369.1"/>
    </source>
</evidence>
<dbReference type="EC" id="6.3.2.34" evidence="4"/>
<dbReference type="Gene3D" id="3.40.109.10">
    <property type="entry name" value="NADH Oxidase"/>
    <property type="match status" value="1"/>
</dbReference>
<dbReference type="GO" id="GO:0052619">
    <property type="term" value="F:coenzyme F420-1:gamma-L-glutamate ligase activity"/>
    <property type="evidence" value="ECO:0007669"/>
    <property type="project" value="UniProtKB-EC"/>
</dbReference>
<dbReference type="OrthoDB" id="3358989at2"/>
<keyword evidence="2" id="KW-0560">Oxidoreductase</keyword>
<dbReference type="SUPFAM" id="SSF55469">
    <property type="entry name" value="FMN-dependent nitroreductase-like"/>
    <property type="match status" value="1"/>
</dbReference>
<dbReference type="PANTHER" id="PTHR43673">
    <property type="entry name" value="NAD(P)H NITROREDUCTASE YDGI-RELATED"/>
    <property type="match status" value="1"/>
</dbReference>
<dbReference type="Pfam" id="PF00881">
    <property type="entry name" value="Nitroreductase"/>
    <property type="match status" value="1"/>
</dbReference>
<keyword evidence="5" id="KW-1185">Reference proteome</keyword>
<feature type="domain" description="Nitroreductase" evidence="3">
    <location>
        <begin position="7"/>
        <end position="173"/>
    </location>
</feature>
<dbReference type="InterPro" id="IPR000415">
    <property type="entry name" value="Nitroreductase-like"/>
</dbReference>
<dbReference type="PANTHER" id="PTHR43673:SF10">
    <property type="entry name" value="NADH DEHYDROGENASE_NAD(P)H NITROREDUCTASE XCC3605-RELATED"/>
    <property type="match status" value="1"/>
</dbReference>
<dbReference type="STRING" id="1280514.AXFE_07570"/>
<dbReference type="Proteomes" id="UP000032360">
    <property type="component" value="Unassembled WGS sequence"/>
</dbReference>
<comment type="similarity">
    <text evidence="1">Belongs to the nitroreductase family.</text>
</comment>
<sequence length="202" mass="23027">MEFSEVLKKRRTHRHFLEDPVEKEVLEAILHAATRAPSAGFTQASRFLVLTNPEAREKFWSIVATPQWREKSKSHAGLDNAPVLIIPFSNQSAYIDRYQRDDKRYAQKKIESDFPSPYWTIDTAFAAMLVQLAIVDAGLAYLFFGLPVDRSLLLEAFNIPSIYEPIGVIALGHPANNDPSASSKVQVRLHQDDLIWMNDFKR</sequence>
<evidence type="ECO:0000313" key="5">
    <source>
        <dbReference type="Proteomes" id="UP000032360"/>
    </source>
</evidence>
<proteinExistence type="inferred from homology"/>